<organism evidence="4 5">
    <name type="scientific">Candidatus Magnetoglobus multicellularis str. Araruama</name>
    <dbReference type="NCBI Taxonomy" id="890399"/>
    <lineage>
        <taxon>Bacteria</taxon>
        <taxon>Pseudomonadati</taxon>
        <taxon>Thermodesulfobacteriota</taxon>
        <taxon>Desulfobacteria</taxon>
        <taxon>Desulfobacterales</taxon>
        <taxon>Desulfobacteraceae</taxon>
        <taxon>Candidatus Magnetoglobus</taxon>
    </lineage>
</organism>
<sequence length="84" mass="9521">MPVKIRLARHGAKKRPFYRIVVADSQSRRDGRFIENVGTYNPLTDPVAISLKSERITYWMGQGAIPTDTVQSILKNHHTTQNAT</sequence>
<accession>A0A1V1PGV7</accession>
<dbReference type="NCBIfam" id="TIGR00002">
    <property type="entry name" value="S16"/>
    <property type="match status" value="1"/>
</dbReference>
<dbReference type="InterPro" id="IPR023803">
    <property type="entry name" value="Ribosomal_bS16_dom_sf"/>
</dbReference>
<dbReference type="HAMAP" id="MF_00385">
    <property type="entry name" value="Ribosomal_bS16"/>
    <property type="match status" value="1"/>
</dbReference>
<dbReference type="GO" id="GO:0003735">
    <property type="term" value="F:structural constituent of ribosome"/>
    <property type="evidence" value="ECO:0007669"/>
    <property type="project" value="InterPro"/>
</dbReference>
<dbReference type="InterPro" id="IPR020592">
    <property type="entry name" value="Ribosomal_bS16_CS"/>
</dbReference>
<dbReference type="InterPro" id="IPR000307">
    <property type="entry name" value="Ribosomal_bS16"/>
</dbReference>
<dbReference type="SUPFAM" id="SSF54565">
    <property type="entry name" value="Ribosomal protein S16"/>
    <property type="match status" value="1"/>
</dbReference>
<dbReference type="GO" id="GO:0005737">
    <property type="term" value="C:cytoplasm"/>
    <property type="evidence" value="ECO:0007669"/>
    <property type="project" value="UniProtKB-ARBA"/>
</dbReference>
<dbReference type="EMBL" id="ATBP01000020">
    <property type="protein sequence ID" value="ETR74141.1"/>
    <property type="molecule type" value="Genomic_DNA"/>
</dbReference>
<evidence type="ECO:0000313" key="5">
    <source>
        <dbReference type="Proteomes" id="UP000189670"/>
    </source>
</evidence>
<dbReference type="PANTHER" id="PTHR12919:SF20">
    <property type="entry name" value="SMALL RIBOSOMAL SUBUNIT PROTEIN BS16M"/>
    <property type="match status" value="1"/>
</dbReference>
<reference evidence="5" key="1">
    <citation type="submission" date="2012-11" db="EMBL/GenBank/DDBJ databases">
        <authorList>
            <person name="Lucero-Rivera Y.E."/>
            <person name="Tovar-Ramirez D."/>
        </authorList>
    </citation>
    <scope>NUCLEOTIDE SEQUENCE [LARGE SCALE GENOMIC DNA]</scope>
    <source>
        <strain evidence="5">Araruama</strain>
    </source>
</reference>
<name>A0A1V1PGV7_9BACT</name>
<comment type="caution">
    <text evidence="4">The sequence shown here is derived from an EMBL/GenBank/DDBJ whole genome shotgun (WGS) entry which is preliminary data.</text>
</comment>
<evidence type="ECO:0000313" key="4">
    <source>
        <dbReference type="EMBL" id="ETR74141.1"/>
    </source>
</evidence>
<dbReference type="Gene3D" id="3.30.1320.10">
    <property type="match status" value="1"/>
</dbReference>
<dbReference type="AlphaFoldDB" id="A0A1V1PGV7"/>
<dbReference type="PANTHER" id="PTHR12919">
    <property type="entry name" value="30S RIBOSOMAL PROTEIN S16"/>
    <property type="match status" value="1"/>
</dbReference>
<dbReference type="Proteomes" id="UP000189670">
    <property type="component" value="Unassembled WGS sequence"/>
</dbReference>
<dbReference type="GO" id="GO:0015935">
    <property type="term" value="C:small ribosomal subunit"/>
    <property type="evidence" value="ECO:0007669"/>
    <property type="project" value="TreeGrafter"/>
</dbReference>
<keyword evidence="2 3" id="KW-0687">Ribonucleoprotein</keyword>
<dbReference type="GO" id="GO:0006412">
    <property type="term" value="P:translation"/>
    <property type="evidence" value="ECO:0007669"/>
    <property type="project" value="UniProtKB-UniRule"/>
</dbReference>
<proteinExistence type="inferred from homology"/>
<keyword evidence="1 3" id="KW-0689">Ribosomal protein</keyword>
<evidence type="ECO:0000256" key="2">
    <source>
        <dbReference type="ARBA" id="ARBA00023274"/>
    </source>
</evidence>
<dbReference type="Pfam" id="PF00886">
    <property type="entry name" value="Ribosomal_S16"/>
    <property type="match status" value="1"/>
</dbReference>
<evidence type="ECO:0000256" key="3">
    <source>
        <dbReference type="HAMAP-Rule" id="MF_00385"/>
    </source>
</evidence>
<protein>
    <recommendedName>
        <fullName evidence="3">Small ribosomal subunit protein bS16</fullName>
    </recommendedName>
</protein>
<gene>
    <name evidence="3 4" type="primary">rpsP</name>
    <name evidence="4" type="ORF">OMM_06523</name>
</gene>
<comment type="similarity">
    <text evidence="3">Belongs to the bacterial ribosomal protein bS16 family.</text>
</comment>
<dbReference type="PROSITE" id="PS00732">
    <property type="entry name" value="RIBOSOMAL_S16"/>
    <property type="match status" value="1"/>
</dbReference>
<evidence type="ECO:0000256" key="1">
    <source>
        <dbReference type="ARBA" id="ARBA00022980"/>
    </source>
</evidence>